<dbReference type="Proteomes" id="UP000996601">
    <property type="component" value="Unassembled WGS sequence"/>
</dbReference>
<sequence length="49" mass="5332">MNPRYLPLVATVAIFLIAYAVCFAQYPNMLSTRVIGNLLTDNAFLGIAA</sequence>
<accession>A0ABT1RIU9</accession>
<name>A0ABT1RIU9_9HYPH</name>
<evidence type="ECO:0000313" key="2">
    <source>
        <dbReference type="Proteomes" id="UP000996601"/>
    </source>
</evidence>
<feature type="non-terminal residue" evidence="1">
    <location>
        <position position="49"/>
    </location>
</feature>
<proteinExistence type="predicted"/>
<keyword evidence="2" id="KW-1185">Reference proteome</keyword>
<protein>
    <submittedName>
        <fullName evidence="1">Sugar ABC transporter permease YjfF</fullName>
    </submittedName>
</protein>
<evidence type="ECO:0000313" key="1">
    <source>
        <dbReference type="EMBL" id="MCQ4635107.1"/>
    </source>
</evidence>
<reference evidence="1" key="1">
    <citation type="submission" date="2021-07" db="EMBL/GenBank/DDBJ databases">
        <title>Shinella sp. nov., a novel member of the genus Shinella from water.</title>
        <authorList>
            <person name="Deng Y."/>
        </authorList>
    </citation>
    <scope>NUCLEOTIDE SEQUENCE</scope>
    <source>
        <strain evidence="1">CPCC 100929</strain>
    </source>
</reference>
<gene>
    <name evidence="1" type="ORF">GB927_034165</name>
</gene>
<dbReference type="EMBL" id="WHSB02000046">
    <property type="protein sequence ID" value="MCQ4635107.1"/>
    <property type="molecule type" value="Genomic_DNA"/>
</dbReference>
<organism evidence="1 2">
    <name type="scientific">Shinella lacus</name>
    <dbReference type="NCBI Taxonomy" id="2654216"/>
    <lineage>
        <taxon>Bacteria</taxon>
        <taxon>Pseudomonadati</taxon>
        <taxon>Pseudomonadota</taxon>
        <taxon>Alphaproteobacteria</taxon>
        <taxon>Hyphomicrobiales</taxon>
        <taxon>Rhizobiaceae</taxon>
        <taxon>Shinella</taxon>
    </lineage>
</organism>
<comment type="caution">
    <text evidence="1">The sequence shown here is derived from an EMBL/GenBank/DDBJ whole genome shotgun (WGS) entry which is preliminary data.</text>
</comment>